<comment type="caution">
    <text evidence="9">The sequence shown here is derived from an EMBL/GenBank/DDBJ whole genome shotgun (WGS) entry which is preliminary data.</text>
</comment>
<evidence type="ECO:0000256" key="2">
    <source>
        <dbReference type="ARBA" id="ARBA00007174"/>
    </source>
</evidence>
<dbReference type="GO" id="GO:0046872">
    <property type="term" value="F:metal ion binding"/>
    <property type="evidence" value="ECO:0007669"/>
    <property type="project" value="UniProtKB-KW"/>
</dbReference>
<dbReference type="NCBIfam" id="TIGR00357">
    <property type="entry name" value="peptide-methionine (R)-S-oxide reductase MsrB"/>
    <property type="match status" value="1"/>
</dbReference>
<dbReference type="GO" id="GO:0005737">
    <property type="term" value="C:cytoplasm"/>
    <property type="evidence" value="ECO:0007669"/>
    <property type="project" value="TreeGrafter"/>
</dbReference>
<accession>A0A150P9Z5</accession>
<gene>
    <name evidence="9" type="ORF">BE08_06450</name>
</gene>
<keyword evidence="5" id="KW-0862">Zinc</keyword>
<dbReference type="Gene3D" id="2.170.150.20">
    <property type="entry name" value="Peptide methionine sulfoxide reductase"/>
    <property type="match status" value="1"/>
</dbReference>
<dbReference type="PROSITE" id="PS51790">
    <property type="entry name" value="MSRB"/>
    <property type="match status" value="1"/>
</dbReference>
<dbReference type="FunFam" id="2.170.150.20:FF:000001">
    <property type="entry name" value="Peptide methionine sulfoxide reductase MsrB"/>
    <property type="match status" value="1"/>
</dbReference>
<dbReference type="AlphaFoldDB" id="A0A150P9Z5"/>
<name>A0A150P9Z5_SORCE</name>
<dbReference type="InterPro" id="IPR028427">
    <property type="entry name" value="Met_Sox_Rdtase_MsrB"/>
</dbReference>
<keyword evidence="4" id="KW-0479">Metal-binding</keyword>
<dbReference type="SUPFAM" id="SSF51316">
    <property type="entry name" value="Mss4-like"/>
    <property type="match status" value="1"/>
</dbReference>
<evidence type="ECO:0000256" key="5">
    <source>
        <dbReference type="ARBA" id="ARBA00022833"/>
    </source>
</evidence>
<dbReference type="GO" id="GO:0033743">
    <property type="term" value="F:peptide-methionine (R)-S-oxide reductase activity"/>
    <property type="evidence" value="ECO:0007669"/>
    <property type="project" value="UniProtKB-EC"/>
</dbReference>
<dbReference type="InterPro" id="IPR002579">
    <property type="entry name" value="Met_Sox_Rdtase_MsrB_dom"/>
</dbReference>
<organism evidence="9 10">
    <name type="scientific">Sorangium cellulosum</name>
    <name type="common">Polyangium cellulosum</name>
    <dbReference type="NCBI Taxonomy" id="56"/>
    <lineage>
        <taxon>Bacteria</taxon>
        <taxon>Pseudomonadati</taxon>
        <taxon>Myxococcota</taxon>
        <taxon>Polyangia</taxon>
        <taxon>Polyangiales</taxon>
        <taxon>Polyangiaceae</taxon>
        <taxon>Sorangium</taxon>
    </lineage>
</organism>
<dbReference type="InterPro" id="IPR011057">
    <property type="entry name" value="Mss4-like_sf"/>
</dbReference>
<dbReference type="EMBL" id="JELY01002445">
    <property type="protein sequence ID" value="KYF52507.1"/>
    <property type="molecule type" value="Genomic_DNA"/>
</dbReference>
<sequence>MADKKISKTEPEWLLLLGPHRYRMLRYGNTERPYTGQYWNHHGTGVYRCAGCGTQLFSSQTKFDSGTGWPSFSAVLDEKRIERRADRKHGLDRVEVVCARCDGHLGHVFDDGPAPTGERFCINSACLEFESE</sequence>
<evidence type="ECO:0000256" key="7">
    <source>
        <dbReference type="ARBA" id="ARBA00048488"/>
    </source>
</evidence>
<dbReference type="PANTHER" id="PTHR10173">
    <property type="entry name" value="METHIONINE SULFOXIDE REDUCTASE"/>
    <property type="match status" value="1"/>
</dbReference>
<evidence type="ECO:0000256" key="1">
    <source>
        <dbReference type="ARBA" id="ARBA00001947"/>
    </source>
</evidence>
<dbReference type="Proteomes" id="UP000075420">
    <property type="component" value="Unassembled WGS sequence"/>
</dbReference>
<proteinExistence type="inferred from homology"/>
<dbReference type="PANTHER" id="PTHR10173:SF52">
    <property type="entry name" value="METHIONINE-R-SULFOXIDE REDUCTASE B1"/>
    <property type="match status" value="1"/>
</dbReference>
<dbReference type="Pfam" id="PF01641">
    <property type="entry name" value="SelR"/>
    <property type="match status" value="1"/>
</dbReference>
<evidence type="ECO:0000256" key="4">
    <source>
        <dbReference type="ARBA" id="ARBA00022723"/>
    </source>
</evidence>
<evidence type="ECO:0000256" key="3">
    <source>
        <dbReference type="ARBA" id="ARBA00012499"/>
    </source>
</evidence>
<dbReference type="EC" id="1.8.4.12" evidence="3"/>
<feature type="domain" description="MsrB" evidence="8">
    <location>
        <begin position="10"/>
        <end position="132"/>
    </location>
</feature>
<evidence type="ECO:0000313" key="9">
    <source>
        <dbReference type="EMBL" id="KYF52507.1"/>
    </source>
</evidence>
<evidence type="ECO:0000313" key="10">
    <source>
        <dbReference type="Proteomes" id="UP000075420"/>
    </source>
</evidence>
<protein>
    <recommendedName>
        <fullName evidence="3">peptide-methionine (R)-S-oxide reductase</fullName>
        <ecNumber evidence="3">1.8.4.12</ecNumber>
    </recommendedName>
</protein>
<dbReference type="GO" id="GO:0030091">
    <property type="term" value="P:protein repair"/>
    <property type="evidence" value="ECO:0007669"/>
    <property type="project" value="InterPro"/>
</dbReference>
<dbReference type="GO" id="GO:0006979">
    <property type="term" value="P:response to oxidative stress"/>
    <property type="evidence" value="ECO:0007669"/>
    <property type="project" value="InterPro"/>
</dbReference>
<comment type="similarity">
    <text evidence="2">Belongs to the MsrB Met sulfoxide reductase family.</text>
</comment>
<evidence type="ECO:0000256" key="6">
    <source>
        <dbReference type="ARBA" id="ARBA00023002"/>
    </source>
</evidence>
<reference evidence="9 10" key="1">
    <citation type="submission" date="2014-02" db="EMBL/GenBank/DDBJ databases">
        <title>The small core and large imbalanced accessory genome model reveals a collaborative survival strategy of Sorangium cellulosum strains in nature.</title>
        <authorList>
            <person name="Han K."/>
            <person name="Peng R."/>
            <person name="Blom J."/>
            <person name="Li Y.-Z."/>
        </authorList>
    </citation>
    <scope>NUCLEOTIDE SEQUENCE [LARGE SCALE GENOMIC DNA]</scope>
    <source>
        <strain evidence="9 10">So0157-25</strain>
    </source>
</reference>
<comment type="catalytic activity">
    <reaction evidence="7">
        <text>L-methionyl-[protein] + [thioredoxin]-disulfide + H2O = L-methionyl-(R)-S-oxide-[protein] + [thioredoxin]-dithiol</text>
        <dbReference type="Rhea" id="RHEA:24164"/>
        <dbReference type="Rhea" id="RHEA-COMP:10698"/>
        <dbReference type="Rhea" id="RHEA-COMP:10700"/>
        <dbReference type="Rhea" id="RHEA-COMP:12313"/>
        <dbReference type="Rhea" id="RHEA-COMP:12314"/>
        <dbReference type="ChEBI" id="CHEBI:15377"/>
        <dbReference type="ChEBI" id="CHEBI:16044"/>
        <dbReference type="ChEBI" id="CHEBI:29950"/>
        <dbReference type="ChEBI" id="CHEBI:45764"/>
        <dbReference type="ChEBI" id="CHEBI:50058"/>
        <dbReference type="EC" id="1.8.4.12"/>
    </reaction>
</comment>
<evidence type="ECO:0000259" key="8">
    <source>
        <dbReference type="PROSITE" id="PS51790"/>
    </source>
</evidence>
<comment type="cofactor">
    <cofactor evidence="1">
        <name>Zn(2+)</name>
        <dbReference type="ChEBI" id="CHEBI:29105"/>
    </cofactor>
</comment>
<keyword evidence="6" id="KW-0560">Oxidoreductase</keyword>